<keyword evidence="1" id="KW-0560">Oxidoreductase</keyword>
<dbReference type="InterPro" id="IPR033412">
    <property type="entry name" value="PFOR_II"/>
</dbReference>
<dbReference type="Pfam" id="PF01558">
    <property type="entry name" value="POR"/>
    <property type="match status" value="1"/>
</dbReference>
<evidence type="ECO:0000313" key="5">
    <source>
        <dbReference type="EMBL" id="QBH14009.1"/>
    </source>
</evidence>
<dbReference type="GO" id="GO:0016903">
    <property type="term" value="F:oxidoreductase activity, acting on the aldehyde or oxo group of donors"/>
    <property type="evidence" value="ECO:0007669"/>
    <property type="project" value="InterPro"/>
</dbReference>
<protein>
    <submittedName>
        <fullName evidence="6">2-oxoacid:acceptor oxidoreductase subunit alpha</fullName>
    </submittedName>
</protein>
<dbReference type="InterPro" id="IPR009014">
    <property type="entry name" value="Transketo_C/PFOR_II"/>
</dbReference>
<dbReference type="Pfam" id="PF17147">
    <property type="entry name" value="PFOR_II"/>
    <property type="match status" value="1"/>
</dbReference>
<reference evidence="6 7" key="1">
    <citation type="submission" date="2018-06" db="EMBL/GenBank/DDBJ databases">
        <title>Complete Genome Sequence of Desulfobacter hydrogenophilus (DSM3380).</title>
        <authorList>
            <person name="Marietou A."/>
            <person name="Schreiber L."/>
            <person name="Marshall I."/>
            <person name="Jorgensen B."/>
        </authorList>
    </citation>
    <scope>NUCLEOTIDE SEQUENCE [LARGE SCALE GENOMIC DNA]</scope>
    <source>
        <strain evidence="6 7">DSM 3380</strain>
    </source>
</reference>
<dbReference type="AlphaFoldDB" id="A0A328FG25"/>
<evidence type="ECO:0000313" key="8">
    <source>
        <dbReference type="Proteomes" id="UP000293902"/>
    </source>
</evidence>
<name>A0A328FG25_9BACT</name>
<feature type="domain" description="Pyruvate/ketoisovalerate oxidoreductase catalytic" evidence="2">
    <location>
        <begin position="11"/>
        <end position="167"/>
    </location>
</feature>
<evidence type="ECO:0000313" key="6">
    <source>
        <dbReference type="EMBL" id="RAM03574.1"/>
    </source>
</evidence>
<evidence type="ECO:0000256" key="1">
    <source>
        <dbReference type="ARBA" id="ARBA00023002"/>
    </source>
</evidence>
<dbReference type="InterPro" id="IPR022367">
    <property type="entry name" value="2-oxoacid/accept_OxRdtase_asu"/>
</dbReference>
<feature type="domain" description="Pyruvate:ferredoxin oxidoreductase core" evidence="4">
    <location>
        <begin position="460"/>
        <end position="539"/>
    </location>
</feature>
<dbReference type="Proteomes" id="UP000293902">
    <property type="component" value="Chromosome"/>
</dbReference>
<feature type="domain" description="Pyruvate flavodoxin/ferredoxin oxidoreductase pyrimidine binding" evidence="3">
    <location>
        <begin position="199"/>
        <end position="436"/>
    </location>
</feature>
<keyword evidence="8" id="KW-1185">Reference proteome</keyword>
<dbReference type="Gene3D" id="3.40.50.920">
    <property type="match status" value="1"/>
</dbReference>
<dbReference type="SUPFAM" id="SSF53323">
    <property type="entry name" value="Pyruvate-ferredoxin oxidoreductase, PFOR, domain III"/>
    <property type="match status" value="1"/>
</dbReference>
<dbReference type="FunFam" id="3.40.50.970:FF:000022">
    <property type="entry name" value="2-oxoglutarate ferredoxin oxidoreductase alpha subunit"/>
    <property type="match status" value="1"/>
</dbReference>
<dbReference type="PANTHER" id="PTHR32154:SF20">
    <property type="entry name" value="2-OXOGLUTARATE OXIDOREDUCTASE SUBUNIT KORA"/>
    <property type="match status" value="1"/>
</dbReference>
<evidence type="ECO:0000313" key="7">
    <source>
        <dbReference type="Proteomes" id="UP000248798"/>
    </source>
</evidence>
<dbReference type="Proteomes" id="UP000248798">
    <property type="component" value="Unassembled WGS sequence"/>
</dbReference>
<dbReference type="Gene3D" id="3.40.50.970">
    <property type="match status" value="1"/>
</dbReference>
<evidence type="ECO:0000259" key="4">
    <source>
        <dbReference type="Pfam" id="PF17147"/>
    </source>
</evidence>
<dbReference type="SUPFAM" id="SSF52518">
    <property type="entry name" value="Thiamin diphosphate-binding fold (THDP-binding)"/>
    <property type="match status" value="1"/>
</dbReference>
<dbReference type="InterPro" id="IPR029061">
    <property type="entry name" value="THDP-binding"/>
</dbReference>
<evidence type="ECO:0000259" key="2">
    <source>
        <dbReference type="Pfam" id="PF01558"/>
    </source>
</evidence>
<accession>A0A328FG25</accession>
<evidence type="ECO:0000259" key="3">
    <source>
        <dbReference type="Pfam" id="PF01855"/>
    </source>
</evidence>
<dbReference type="InterPro" id="IPR050722">
    <property type="entry name" value="Pyruvate:ferred/Flavod_OxRd"/>
</dbReference>
<dbReference type="Gene3D" id="3.40.920.10">
    <property type="entry name" value="Pyruvate-ferredoxin oxidoreductase, PFOR, domain III"/>
    <property type="match status" value="1"/>
</dbReference>
<dbReference type="InterPro" id="IPR002869">
    <property type="entry name" value="Pyrv_flavodox_OxRed_cen"/>
</dbReference>
<dbReference type="InterPro" id="IPR002880">
    <property type="entry name" value="Pyrv_Fd/Flavodoxin_OxRdtase_N"/>
</dbReference>
<organism evidence="6 7">
    <name type="scientific">Desulfobacter hydrogenophilus</name>
    <dbReference type="NCBI Taxonomy" id="2291"/>
    <lineage>
        <taxon>Bacteria</taxon>
        <taxon>Pseudomonadati</taxon>
        <taxon>Thermodesulfobacteriota</taxon>
        <taxon>Desulfobacteria</taxon>
        <taxon>Desulfobacterales</taxon>
        <taxon>Desulfobacteraceae</taxon>
        <taxon>Desulfobacter</taxon>
    </lineage>
</organism>
<gene>
    <name evidence="6" type="ORF">DO021_02135</name>
    <name evidence="5" type="ORF">EYB58_14405</name>
</gene>
<dbReference type="SUPFAM" id="SSF52922">
    <property type="entry name" value="TK C-terminal domain-like"/>
    <property type="match status" value="1"/>
</dbReference>
<dbReference type="CDD" id="cd07034">
    <property type="entry name" value="TPP_PYR_PFOR_IOR-alpha_like"/>
    <property type="match status" value="1"/>
</dbReference>
<dbReference type="NCBIfam" id="TIGR03710">
    <property type="entry name" value="OAFO_sf"/>
    <property type="match status" value="1"/>
</dbReference>
<dbReference type="OrthoDB" id="9794954at2"/>
<dbReference type="EMBL" id="QLNI01000003">
    <property type="protein sequence ID" value="RAM03574.1"/>
    <property type="molecule type" value="Genomic_DNA"/>
</dbReference>
<dbReference type="RefSeq" id="WP_111953257.1">
    <property type="nucleotide sequence ID" value="NZ_CP036313.1"/>
</dbReference>
<reference evidence="5 8" key="2">
    <citation type="submission" date="2019-02" db="EMBL/GenBank/DDBJ databases">
        <title>Complete genome sequence of Desulfobacter hydrogenophilus AcRS1.</title>
        <authorList>
            <person name="Marietou A."/>
            <person name="Lund M.B."/>
            <person name="Marshall I.P.G."/>
            <person name="Schreiber L."/>
            <person name="Jorgensen B."/>
        </authorList>
    </citation>
    <scope>NUCLEOTIDE SEQUENCE [LARGE SCALE GENOMIC DNA]</scope>
    <source>
        <strain evidence="5 8">AcRS1</strain>
    </source>
</reference>
<sequence>MDITILIGGAAGQGIQTIGTLLSAACCKAGYFAMAVNDFESRVRGGHSFFKIRISNAPVYASRESVDLLIALDKNTWEIHSPSLRDNSVVLADEDFSSSGRIVPLAFEQLAKETGSNLFINTVAAAAGLRVLGAGPATVQSTIKDHFSGLKEDLLEKNLDAAQKGFEKVADVLFEEQPLAHPSVPKGNLISGAKAIALGAAAADCRIGAFYPMSPATSIMQHLTDLSKRLDIVVEQAEDEIAAANIVIGASFAGARAMTATSGGGFCLMTEALGLAGMTETPMVIVNAMRPGPSTGLPTRTAQGDLRFAIHASHDDFPRFVFAPGTPTQAFEQTRKAFYLSEKYQVPAIILADQYLLDSLFLLEKPFFIDKHVERFIVTDDDMPDPGGYERFAVTDSGISPRALPCKGKALVKVSSDEHRPDGHITEDIAIRNTMMEKRRAKLPAMIEELDGPETVSPDAHTLLIGWGSSAGAIKEATDLLRDQGADIGCLLFSQIWPFPATAAEKMLKNNPDTQFIAVEMNAEAQFAGILKENTNINFSGYVLKYDGRPFTAQFIVDALKEKELA</sequence>
<dbReference type="Pfam" id="PF01855">
    <property type="entry name" value="POR_N"/>
    <property type="match status" value="1"/>
</dbReference>
<dbReference type="GO" id="GO:0006979">
    <property type="term" value="P:response to oxidative stress"/>
    <property type="evidence" value="ECO:0007669"/>
    <property type="project" value="TreeGrafter"/>
</dbReference>
<proteinExistence type="predicted"/>
<dbReference type="EMBL" id="CP036313">
    <property type="protein sequence ID" value="QBH14009.1"/>
    <property type="molecule type" value="Genomic_DNA"/>
</dbReference>
<dbReference type="InterPro" id="IPR019752">
    <property type="entry name" value="Pyrv/ketoisovalerate_OxRed_cat"/>
</dbReference>
<dbReference type="PANTHER" id="PTHR32154">
    <property type="entry name" value="PYRUVATE-FLAVODOXIN OXIDOREDUCTASE-RELATED"/>
    <property type="match status" value="1"/>
</dbReference>